<sequence length="535" mass="58882" precursor="true">MQKHKMMLLVAIPVTMSLGLLAQARVAYAQIALTPHADMVLDTQALVYPDTASFGRDVNGSPYRTEPLVTFGDYQFATWYHAGPGTGDNSQENIYISRRHLSGNTWETIDTGQQMLNGDNSWDSHNVISMGISNDGRIHLAYDMHKHGMRYLSSQAGKATTSSANWNDPGFTIFNSERDSLNFSGTGLTDVTYPRFVKNGDDMLLTYRSGGSGNGDTVLARYDSDGSTVHSRWVDVNGNNGANVTQTIISGSTGSYTSPFQTPETSNNRNAYLNGMDVGPDGKIHMTWTWRENSQGSNHDINYAFSDNNGATWKNNSGQNLGATISINSPGIIVESLDLHQALINQQGQAVDNDGGVHALMYHRRQEPGFEWQIGDGLFFKGDSAYFHHYRDPVTGQWTESMLPTDRPVGSRPSIGFDGENNLYAAYVSRAGGNDILTIAMAEKMMSSGYMDWKIVLEDHRDWAGTPLLDQTRLLDDGIISIYLQQDTSLAGRTGTNLHVLEFAIATAVPEPSSFAVLSISCLSLVVFRRRRRIA</sequence>
<feature type="chain" id="PRO_5022768775" description="BNR/Asp-box repeat protein" evidence="1">
    <location>
        <begin position="30"/>
        <end position="535"/>
    </location>
</feature>
<keyword evidence="3" id="KW-1185">Reference proteome</keyword>
<accession>A0A5C5YXP3</accession>
<evidence type="ECO:0000256" key="1">
    <source>
        <dbReference type="SAM" id="SignalP"/>
    </source>
</evidence>
<evidence type="ECO:0000313" key="3">
    <source>
        <dbReference type="Proteomes" id="UP000315010"/>
    </source>
</evidence>
<comment type="caution">
    <text evidence="2">The sequence shown here is derived from an EMBL/GenBank/DDBJ whole genome shotgun (WGS) entry which is preliminary data.</text>
</comment>
<dbReference type="RefSeq" id="WP_146403360.1">
    <property type="nucleotide sequence ID" value="NZ_SJPJ01000001.1"/>
</dbReference>
<dbReference type="NCBIfam" id="TIGR02595">
    <property type="entry name" value="PEP_CTERM"/>
    <property type="match status" value="1"/>
</dbReference>
<organism evidence="2 3">
    <name type="scientific">Novipirellula herctigrandis</name>
    <dbReference type="NCBI Taxonomy" id="2527986"/>
    <lineage>
        <taxon>Bacteria</taxon>
        <taxon>Pseudomonadati</taxon>
        <taxon>Planctomycetota</taxon>
        <taxon>Planctomycetia</taxon>
        <taxon>Pirellulales</taxon>
        <taxon>Pirellulaceae</taxon>
        <taxon>Novipirellula</taxon>
    </lineage>
</organism>
<dbReference type="SUPFAM" id="SSF50939">
    <property type="entry name" value="Sialidases"/>
    <property type="match status" value="1"/>
</dbReference>
<evidence type="ECO:0000313" key="2">
    <source>
        <dbReference type="EMBL" id="TWT79327.1"/>
    </source>
</evidence>
<dbReference type="OrthoDB" id="223410at2"/>
<protein>
    <recommendedName>
        <fullName evidence="4">BNR/Asp-box repeat protein</fullName>
    </recommendedName>
</protein>
<gene>
    <name evidence="2" type="ORF">CA13_07260</name>
</gene>
<dbReference type="AlphaFoldDB" id="A0A5C5YXP3"/>
<feature type="signal peptide" evidence="1">
    <location>
        <begin position="1"/>
        <end position="29"/>
    </location>
</feature>
<dbReference type="InterPro" id="IPR036278">
    <property type="entry name" value="Sialidase_sf"/>
</dbReference>
<dbReference type="Pfam" id="PF15892">
    <property type="entry name" value="BNR_4"/>
    <property type="match status" value="1"/>
</dbReference>
<keyword evidence="1" id="KW-0732">Signal</keyword>
<dbReference type="EMBL" id="SJPJ01000001">
    <property type="protein sequence ID" value="TWT79327.1"/>
    <property type="molecule type" value="Genomic_DNA"/>
</dbReference>
<evidence type="ECO:0008006" key="4">
    <source>
        <dbReference type="Google" id="ProtNLM"/>
    </source>
</evidence>
<dbReference type="InterPro" id="IPR013424">
    <property type="entry name" value="Ice-binding_C"/>
</dbReference>
<reference evidence="2 3" key="1">
    <citation type="submission" date="2019-02" db="EMBL/GenBank/DDBJ databases">
        <title>Deep-cultivation of Planctomycetes and their phenomic and genomic characterization uncovers novel biology.</title>
        <authorList>
            <person name="Wiegand S."/>
            <person name="Jogler M."/>
            <person name="Boedeker C."/>
            <person name="Pinto D."/>
            <person name="Vollmers J."/>
            <person name="Rivas-Marin E."/>
            <person name="Kohn T."/>
            <person name="Peeters S.H."/>
            <person name="Heuer A."/>
            <person name="Rast P."/>
            <person name="Oberbeckmann S."/>
            <person name="Bunk B."/>
            <person name="Jeske O."/>
            <person name="Meyerdierks A."/>
            <person name="Storesund J.E."/>
            <person name="Kallscheuer N."/>
            <person name="Luecker S."/>
            <person name="Lage O.M."/>
            <person name="Pohl T."/>
            <person name="Merkel B.J."/>
            <person name="Hornburger P."/>
            <person name="Mueller R.-W."/>
            <person name="Bruemmer F."/>
            <person name="Labrenz M."/>
            <person name="Spormann A.M."/>
            <person name="Op Den Camp H."/>
            <person name="Overmann J."/>
            <person name="Amann R."/>
            <person name="Jetten M.S.M."/>
            <person name="Mascher T."/>
            <person name="Medema M.H."/>
            <person name="Devos D.P."/>
            <person name="Kaster A.-K."/>
            <person name="Ovreas L."/>
            <person name="Rohde M."/>
            <person name="Galperin M.Y."/>
            <person name="Jogler C."/>
        </authorList>
    </citation>
    <scope>NUCLEOTIDE SEQUENCE [LARGE SCALE GENOMIC DNA]</scope>
    <source>
        <strain evidence="2 3">CA13</strain>
    </source>
</reference>
<dbReference type="Proteomes" id="UP000315010">
    <property type="component" value="Unassembled WGS sequence"/>
</dbReference>
<proteinExistence type="predicted"/>
<name>A0A5C5YXP3_9BACT</name>